<name>A0AAN7Z511_9MYCE</name>
<dbReference type="GO" id="GO:0003724">
    <property type="term" value="F:RNA helicase activity"/>
    <property type="evidence" value="ECO:0007669"/>
    <property type="project" value="UniProtKB-EC"/>
</dbReference>
<dbReference type="GO" id="GO:0003723">
    <property type="term" value="F:RNA binding"/>
    <property type="evidence" value="ECO:0007669"/>
    <property type="project" value="UniProtKB-KW"/>
</dbReference>
<keyword evidence="5" id="KW-0067">ATP-binding</keyword>
<dbReference type="FunFam" id="3.40.50.300:FF:000849">
    <property type="entry name" value="ATP-dependent RNA helicase DBP5"/>
    <property type="match status" value="1"/>
</dbReference>
<organism evidence="13 14">
    <name type="scientific">Dictyostelium firmibasis</name>
    <dbReference type="NCBI Taxonomy" id="79012"/>
    <lineage>
        <taxon>Eukaryota</taxon>
        <taxon>Amoebozoa</taxon>
        <taxon>Evosea</taxon>
        <taxon>Eumycetozoa</taxon>
        <taxon>Dictyostelia</taxon>
        <taxon>Dictyosteliales</taxon>
        <taxon>Dictyosteliaceae</taxon>
        <taxon>Dictyostelium</taxon>
    </lineage>
</organism>
<dbReference type="InterPro" id="IPR027417">
    <property type="entry name" value="P-loop_NTPase"/>
</dbReference>
<feature type="short sequence motif" description="Q motif" evidence="8">
    <location>
        <begin position="76"/>
        <end position="104"/>
    </location>
</feature>
<dbReference type="EMBL" id="JAVFKY010000001">
    <property type="protein sequence ID" value="KAK5584465.1"/>
    <property type="molecule type" value="Genomic_DNA"/>
</dbReference>
<dbReference type="Pfam" id="PF00270">
    <property type="entry name" value="DEAD"/>
    <property type="match status" value="1"/>
</dbReference>
<gene>
    <name evidence="13" type="ORF">RB653_006076</name>
</gene>
<dbReference type="InterPro" id="IPR011545">
    <property type="entry name" value="DEAD/DEAH_box_helicase_dom"/>
</dbReference>
<feature type="region of interest" description="Disordered" evidence="9">
    <location>
        <begin position="1"/>
        <end position="52"/>
    </location>
</feature>
<dbReference type="PROSITE" id="PS51192">
    <property type="entry name" value="HELICASE_ATP_BIND_1"/>
    <property type="match status" value="1"/>
</dbReference>
<protein>
    <recommendedName>
        <fullName evidence="1">RNA helicase</fullName>
        <ecNumber evidence="1">3.6.4.13</ecNumber>
    </recommendedName>
</protein>
<dbReference type="AlphaFoldDB" id="A0AAN7Z511"/>
<keyword evidence="6" id="KW-0694">RNA-binding</keyword>
<dbReference type="Pfam" id="PF00271">
    <property type="entry name" value="Helicase_C"/>
    <property type="match status" value="1"/>
</dbReference>
<dbReference type="PROSITE" id="PS51195">
    <property type="entry name" value="Q_MOTIF"/>
    <property type="match status" value="1"/>
</dbReference>
<keyword evidence="4" id="KW-0347">Helicase</keyword>
<dbReference type="CDD" id="cd18787">
    <property type="entry name" value="SF2_C_DEAD"/>
    <property type="match status" value="1"/>
</dbReference>
<proteinExistence type="predicted"/>
<dbReference type="SMART" id="SM00487">
    <property type="entry name" value="DEXDc"/>
    <property type="match status" value="1"/>
</dbReference>
<evidence type="ECO:0000256" key="1">
    <source>
        <dbReference type="ARBA" id="ARBA00012552"/>
    </source>
</evidence>
<dbReference type="Proteomes" id="UP001344447">
    <property type="component" value="Unassembled WGS sequence"/>
</dbReference>
<dbReference type="InterPro" id="IPR014001">
    <property type="entry name" value="Helicase_ATP-bd"/>
</dbReference>
<keyword evidence="3" id="KW-0378">Hydrolase</keyword>
<evidence type="ECO:0000256" key="3">
    <source>
        <dbReference type="ARBA" id="ARBA00022801"/>
    </source>
</evidence>
<keyword evidence="2" id="KW-0547">Nucleotide-binding</keyword>
<dbReference type="GO" id="GO:0016787">
    <property type="term" value="F:hydrolase activity"/>
    <property type="evidence" value="ECO:0007669"/>
    <property type="project" value="UniProtKB-KW"/>
</dbReference>
<evidence type="ECO:0000259" key="11">
    <source>
        <dbReference type="PROSITE" id="PS51194"/>
    </source>
</evidence>
<evidence type="ECO:0000313" key="13">
    <source>
        <dbReference type="EMBL" id="KAK5584465.1"/>
    </source>
</evidence>
<dbReference type="InterPro" id="IPR014014">
    <property type="entry name" value="RNA_helicase_DEAD_Q_motif"/>
</dbReference>
<evidence type="ECO:0000259" key="10">
    <source>
        <dbReference type="PROSITE" id="PS51192"/>
    </source>
</evidence>
<dbReference type="PANTHER" id="PTHR47958">
    <property type="entry name" value="ATP-DEPENDENT RNA HELICASE DBP3"/>
    <property type="match status" value="1"/>
</dbReference>
<keyword evidence="14" id="KW-1185">Reference proteome</keyword>
<feature type="compositionally biased region" description="Low complexity" evidence="9">
    <location>
        <begin position="20"/>
        <end position="39"/>
    </location>
</feature>
<dbReference type="SMART" id="SM00490">
    <property type="entry name" value="HELICc"/>
    <property type="match status" value="1"/>
</dbReference>
<comment type="catalytic activity">
    <reaction evidence="7">
        <text>ATP + H2O = ADP + phosphate + H(+)</text>
        <dbReference type="Rhea" id="RHEA:13065"/>
        <dbReference type="ChEBI" id="CHEBI:15377"/>
        <dbReference type="ChEBI" id="CHEBI:15378"/>
        <dbReference type="ChEBI" id="CHEBI:30616"/>
        <dbReference type="ChEBI" id="CHEBI:43474"/>
        <dbReference type="ChEBI" id="CHEBI:456216"/>
        <dbReference type="EC" id="3.6.4.13"/>
    </reaction>
</comment>
<dbReference type="InterPro" id="IPR001650">
    <property type="entry name" value="Helicase_C-like"/>
</dbReference>
<dbReference type="SUPFAM" id="SSF52540">
    <property type="entry name" value="P-loop containing nucleoside triphosphate hydrolases"/>
    <property type="match status" value="1"/>
</dbReference>
<comment type="caution">
    <text evidence="13">The sequence shown here is derived from an EMBL/GenBank/DDBJ whole genome shotgun (WGS) entry which is preliminary data.</text>
</comment>
<dbReference type="PROSITE" id="PS51194">
    <property type="entry name" value="HELICASE_CTER"/>
    <property type="match status" value="1"/>
</dbReference>
<sequence length="471" mass="52251">MSEKETTSTNTEPNKEEENNNNNNNNKNNNATTTESTNNAVDEEYEKPGKSEGLDEFGIQLEIQQSDPNSPLYSVKNFEELGLRPELLKGVYAMGYNKPSKIQEAALPIIIQSPNNLIAQSQSGTGKTAAFTLGMLNCVDPSINAPQAICISPTKELALQTFEVISKIGQFSNIKPLLYISEIEVPKNVTNQVIIGTPGKILENVIKKQLSVKFLKMVVLDEADFIVRMKNVPNQIAMINRLLPHNVKVCLFSATFSMGVEELIKKIVQDPHTSIRLKRQELSVEKIHQYFIDCGSEDNKALILSDIYGFISVGQSIVFVHTIATAKSLHQKMVSEGHSVSLLYGKDLTTEERFKQIKDFKDGKSKVLITTNVLARGIDIPQVSLVINYDVPLDETGKPDPVHYLHRIGRVGRFGRSGVALSFVHDQQSTNKLMNISTHLGVPLKELKASEIESLDGILKGIRNQLTPLNN</sequence>
<evidence type="ECO:0000256" key="2">
    <source>
        <dbReference type="ARBA" id="ARBA00022741"/>
    </source>
</evidence>
<dbReference type="Gene3D" id="3.40.50.300">
    <property type="entry name" value="P-loop containing nucleotide triphosphate hydrolases"/>
    <property type="match status" value="2"/>
</dbReference>
<evidence type="ECO:0000256" key="9">
    <source>
        <dbReference type="SAM" id="MobiDB-lite"/>
    </source>
</evidence>
<evidence type="ECO:0000256" key="8">
    <source>
        <dbReference type="PROSITE-ProRule" id="PRU00552"/>
    </source>
</evidence>
<feature type="domain" description="DEAD-box RNA helicase Q" evidence="12">
    <location>
        <begin position="76"/>
        <end position="104"/>
    </location>
</feature>
<feature type="domain" description="Helicase C-terminal" evidence="11">
    <location>
        <begin position="303"/>
        <end position="455"/>
    </location>
</feature>
<dbReference type="CDD" id="cd17963">
    <property type="entry name" value="DEADc_DDX19_DDX25"/>
    <property type="match status" value="1"/>
</dbReference>
<evidence type="ECO:0000256" key="6">
    <source>
        <dbReference type="ARBA" id="ARBA00022884"/>
    </source>
</evidence>
<dbReference type="EC" id="3.6.4.13" evidence="1"/>
<accession>A0AAN7Z511</accession>
<evidence type="ECO:0000256" key="5">
    <source>
        <dbReference type="ARBA" id="ARBA00022840"/>
    </source>
</evidence>
<evidence type="ECO:0000313" key="14">
    <source>
        <dbReference type="Proteomes" id="UP001344447"/>
    </source>
</evidence>
<evidence type="ECO:0000256" key="4">
    <source>
        <dbReference type="ARBA" id="ARBA00022806"/>
    </source>
</evidence>
<reference evidence="13 14" key="1">
    <citation type="submission" date="2023-11" db="EMBL/GenBank/DDBJ databases">
        <title>Dfirmibasis_genome.</title>
        <authorList>
            <person name="Edelbroek B."/>
            <person name="Kjellin J."/>
            <person name="Jerlstrom-Hultqvist J."/>
            <person name="Soderbom F."/>
        </authorList>
    </citation>
    <scope>NUCLEOTIDE SEQUENCE [LARGE SCALE GENOMIC DNA]</scope>
    <source>
        <strain evidence="13 14">TNS-C-14</strain>
    </source>
</reference>
<evidence type="ECO:0000256" key="7">
    <source>
        <dbReference type="ARBA" id="ARBA00047984"/>
    </source>
</evidence>
<dbReference type="GO" id="GO:0005524">
    <property type="term" value="F:ATP binding"/>
    <property type="evidence" value="ECO:0007669"/>
    <property type="project" value="UniProtKB-KW"/>
</dbReference>
<evidence type="ECO:0000259" key="12">
    <source>
        <dbReference type="PROSITE" id="PS51195"/>
    </source>
</evidence>
<feature type="domain" description="Helicase ATP-binding" evidence="10">
    <location>
        <begin position="108"/>
        <end position="274"/>
    </location>
</feature>